<sequence length="337" mass="34536">MPNRAMPKWMMLAAVLLAFSNAGALRAQETPAAATSETKQPVQTAPEGGALPSTAANDATPVAPAGEATQAVPADAAVESNAETAAPNPVLPHDLSPLGMFMAADIVVKGVMSALALASVATWAILLAKSFEVAAAKSSAKRAVRALSDAVVLRDVRETLTARKGPAVQMIAAASDELSKSEAILDLVSTQGVKERVASQLSRIEAGAGKRIAGGTGILATIGSISPFVGLFGTVWGIMNSFIGISQAQTTNLAIVAPGIAEALLATAIGLVAAIPAVVIYNYFARSISGYRLILADASAAVERLVSRDLDFRQARRLAPRKAESHAHSEAGIARIG</sequence>
<keyword evidence="9 14" id="KW-1133">Transmembrane helix</keyword>
<comment type="subunit">
    <text evidence="2">The accessory proteins ExbB and ExbD seem to form a complex with TonB.</text>
</comment>
<accession>A0ABS4EFS1</accession>
<feature type="chain" id="PRO_5045677948" description="Biopolymer transport protein ExbB" evidence="15">
    <location>
        <begin position="28"/>
        <end position="337"/>
    </location>
</feature>
<evidence type="ECO:0000256" key="1">
    <source>
        <dbReference type="ARBA" id="ARBA00004429"/>
    </source>
</evidence>
<keyword evidence="8 12" id="KW-0653">Protein transport</keyword>
<comment type="caution">
    <text evidence="17">The sequence shown here is derived from an EMBL/GenBank/DDBJ whole genome shotgun (WGS) entry which is preliminary data.</text>
</comment>
<dbReference type="Pfam" id="PF01618">
    <property type="entry name" value="MotA_ExbB"/>
    <property type="match status" value="1"/>
</dbReference>
<keyword evidence="5" id="KW-1003">Cell membrane</keyword>
<evidence type="ECO:0000256" key="13">
    <source>
        <dbReference type="SAM" id="MobiDB-lite"/>
    </source>
</evidence>
<comment type="function">
    <text evidence="11">Involved in the TonB-dependent energy-dependent transport of various receptor-bound substrates. Protects ExbD from proteolytic degradation and functionally stabilizes TonB.</text>
</comment>
<dbReference type="NCBIfam" id="TIGR02797">
    <property type="entry name" value="exbB"/>
    <property type="match status" value="1"/>
</dbReference>
<gene>
    <name evidence="17" type="ORF">J2Z75_000181</name>
</gene>
<evidence type="ECO:0000256" key="10">
    <source>
        <dbReference type="ARBA" id="ARBA00023136"/>
    </source>
</evidence>
<evidence type="ECO:0000256" key="15">
    <source>
        <dbReference type="SAM" id="SignalP"/>
    </source>
</evidence>
<evidence type="ECO:0000259" key="16">
    <source>
        <dbReference type="Pfam" id="PF01618"/>
    </source>
</evidence>
<dbReference type="InterPro" id="IPR050790">
    <property type="entry name" value="ExbB/TolQ_transport"/>
</dbReference>
<keyword evidence="6" id="KW-0997">Cell inner membrane</keyword>
<proteinExistence type="inferred from homology"/>
<protein>
    <recommendedName>
        <fullName evidence="3">Biopolymer transport protein ExbB</fullName>
    </recommendedName>
</protein>
<keyword evidence="7 14" id="KW-0812">Transmembrane</keyword>
<feature type="transmembrane region" description="Helical" evidence="14">
    <location>
        <begin position="263"/>
        <end position="284"/>
    </location>
</feature>
<dbReference type="InterPro" id="IPR002898">
    <property type="entry name" value="MotA_ExbB_proton_chnl"/>
</dbReference>
<reference evidence="17 18" key="1">
    <citation type="submission" date="2021-03" db="EMBL/GenBank/DDBJ databases">
        <title>Genomic Encyclopedia of Type Strains, Phase IV (KMG-IV): sequencing the most valuable type-strain genomes for metagenomic binning, comparative biology and taxonomic classification.</title>
        <authorList>
            <person name="Goeker M."/>
        </authorList>
    </citation>
    <scope>NUCLEOTIDE SEQUENCE [LARGE SCALE GENOMIC DNA]</scope>
    <source>
        <strain evidence="17 18">DSM 26427</strain>
    </source>
</reference>
<evidence type="ECO:0000256" key="11">
    <source>
        <dbReference type="ARBA" id="ARBA00024816"/>
    </source>
</evidence>
<evidence type="ECO:0000256" key="4">
    <source>
        <dbReference type="ARBA" id="ARBA00022448"/>
    </source>
</evidence>
<dbReference type="PANTHER" id="PTHR30625">
    <property type="entry name" value="PROTEIN TOLQ"/>
    <property type="match status" value="1"/>
</dbReference>
<name>A0ABS4EFS1_9HYPH</name>
<keyword evidence="15" id="KW-0732">Signal</keyword>
<dbReference type="Proteomes" id="UP000823786">
    <property type="component" value="Unassembled WGS sequence"/>
</dbReference>
<evidence type="ECO:0000256" key="12">
    <source>
        <dbReference type="RuleBase" id="RU004057"/>
    </source>
</evidence>
<dbReference type="InterPro" id="IPR014164">
    <property type="entry name" value="TonB_ExbB_1"/>
</dbReference>
<evidence type="ECO:0000256" key="7">
    <source>
        <dbReference type="ARBA" id="ARBA00022692"/>
    </source>
</evidence>
<evidence type="ECO:0000256" key="6">
    <source>
        <dbReference type="ARBA" id="ARBA00022519"/>
    </source>
</evidence>
<evidence type="ECO:0000256" key="5">
    <source>
        <dbReference type="ARBA" id="ARBA00022475"/>
    </source>
</evidence>
<evidence type="ECO:0000313" key="17">
    <source>
        <dbReference type="EMBL" id="MBP1856701.1"/>
    </source>
</evidence>
<comment type="subcellular location">
    <subcellularLocation>
        <location evidence="1">Cell inner membrane</location>
        <topology evidence="1">Multi-pass membrane protein</topology>
    </subcellularLocation>
    <subcellularLocation>
        <location evidence="12">Membrane</location>
        <topology evidence="12">Multi-pass membrane protein</topology>
    </subcellularLocation>
</comment>
<evidence type="ECO:0000256" key="2">
    <source>
        <dbReference type="ARBA" id="ARBA00011471"/>
    </source>
</evidence>
<evidence type="ECO:0000256" key="9">
    <source>
        <dbReference type="ARBA" id="ARBA00022989"/>
    </source>
</evidence>
<evidence type="ECO:0000256" key="14">
    <source>
        <dbReference type="SAM" id="Phobius"/>
    </source>
</evidence>
<dbReference type="RefSeq" id="WP_209846356.1">
    <property type="nucleotide sequence ID" value="NZ_JAGGJV010000001.1"/>
</dbReference>
<feature type="domain" description="MotA/TolQ/ExbB proton channel" evidence="16">
    <location>
        <begin position="190"/>
        <end position="289"/>
    </location>
</feature>
<feature type="transmembrane region" description="Helical" evidence="14">
    <location>
        <begin position="218"/>
        <end position="243"/>
    </location>
</feature>
<evidence type="ECO:0000256" key="3">
    <source>
        <dbReference type="ARBA" id="ARBA00022093"/>
    </source>
</evidence>
<feature type="signal peptide" evidence="15">
    <location>
        <begin position="1"/>
        <end position="27"/>
    </location>
</feature>
<feature type="compositionally biased region" description="Polar residues" evidence="13">
    <location>
        <begin position="33"/>
        <end position="43"/>
    </location>
</feature>
<evidence type="ECO:0000313" key="18">
    <source>
        <dbReference type="Proteomes" id="UP000823786"/>
    </source>
</evidence>
<keyword evidence="10 14" id="KW-0472">Membrane</keyword>
<dbReference type="PANTHER" id="PTHR30625:SF16">
    <property type="entry name" value="BIOPOLYMER TRANSPORT PROTEIN EXBB"/>
    <property type="match status" value="1"/>
</dbReference>
<keyword evidence="4 12" id="KW-0813">Transport</keyword>
<evidence type="ECO:0000256" key="8">
    <source>
        <dbReference type="ARBA" id="ARBA00022927"/>
    </source>
</evidence>
<dbReference type="EMBL" id="JAGGJV010000001">
    <property type="protein sequence ID" value="MBP1856701.1"/>
    <property type="molecule type" value="Genomic_DNA"/>
</dbReference>
<feature type="transmembrane region" description="Helical" evidence="14">
    <location>
        <begin position="106"/>
        <end position="128"/>
    </location>
</feature>
<keyword evidence="18" id="KW-1185">Reference proteome</keyword>
<organism evidence="17 18">
    <name type="scientific">Rhizobium herbae</name>
    <dbReference type="NCBI Taxonomy" id="508661"/>
    <lineage>
        <taxon>Bacteria</taxon>
        <taxon>Pseudomonadati</taxon>
        <taxon>Pseudomonadota</taxon>
        <taxon>Alphaproteobacteria</taxon>
        <taxon>Hyphomicrobiales</taxon>
        <taxon>Rhizobiaceae</taxon>
        <taxon>Rhizobium/Agrobacterium group</taxon>
        <taxon>Rhizobium</taxon>
    </lineage>
</organism>
<comment type="similarity">
    <text evidence="12">Belongs to the exbB/tolQ family.</text>
</comment>
<feature type="region of interest" description="Disordered" evidence="13">
    <location>
        <begin position="30"/>
        <end position="89"/>
    </location>
</feature>